<dbReference type="Proteomes" id="UP000233762">
    <property type="component" value="Unassembled WGS sequence"/>
</dbReference>
<accession>A0A2N3QEI6</accession>
<evidence type="ECO:0000313" key="3">
    <source>
        <dbReference type="Proteomes" id="UP000233730"/>
    </source>
</evidence>
<reference evidence="3 4" key="1">
    <citation type="submission" date="2017-10" db="EMBL/GenBank/DDBJ databases">
        <title>Bifidobacterium genomics.</title>
        <authorList>
            <person name="Lugli G.A."/>
            <person name="Milani C."/>
            <person name="Mancabelli L."/>
        </authorList>
    </citation>
    <scope>NUCLEOTIDE SEQUENCE [LARGE SCALE GENOMIC DNA]</scope>
    <source>
        <strain evidence="2 4">1520B</strain>
        <strain evidence="1 3">1524B</strain>
    </source>
</reference>
<name>A0A2N3QEI6_9BIFI</name>
<dbReference type="AlphaFoldDB" id="A0A2N3QEI6"/>
<evidence type="ECO:0000313" key="1">
    <source>
        <dbReference type="EMBL" id="PKU88506.1"/>
    </source>
</evidence>
<proteinExistence type="predicted"/>
<dbReference type="EMBL" id="PCGZ01000011">
    <property type="protein sequence ID" value="PKU88506.1"/>
    <property type="molecule type" value="Genomic_DNA"/>
</dbReference>
<dbReference type="Proteomes" id="UP000233730">
    <property type="component" value="Unassembled WGS sequence"/>
</dbReference>
<evidence type="ECO:0000313" key="2">
    <source>
        <dbReference type="EMBL" id="PKV04130.1"/>
    </source>
</evidence>
<protein>
    <submittedName>
        <fullName evidence="1">Uncharacterized protein</fullName>
    </submittedName>
</protein>
<sequence length="109" mass="12048">MVKTAEATAQLMHADDAQWCSFLCVYGDPELQVPVALTHRLRTITPKTRHLRDRPPLDERAADLHVTGNGMRSSNRSSGLVAGTGWSGYGHYWLVQWKDGEGSGSPSRK</sequence>
<organism evidence="1 3">
    <name type="scientific">Bifidobacterium pseudolongum subsp. globosum</name>
    <dbReference type="NCBI Taxonomy" id="1690"/>
    <lineage>
        <taxon>Bacteria</taxon>
        <taxon>Bacillati</taxon>
        <taxon>Actinomycetota</taxon>
        <taxon>Actinomycetes</taxon>
        <taxon>Bifidobacteriales</taxon>
        <taxon>Bifidobacteriaceae</taxon>
        <taxon>Bifidobacterium</taxon>
    </lineage>
</organism>
<dbReference type="RefSeq" id="WP_101398864.1">
    <property type="nucleotide sequence ID" value="NZ_PCGZ01000011.1"/>
</dbReference>
<dbReference type="EMBL" id="PCHH01000002">
    <property type="protein sequence ID" value="PKV04130.1"/>
    <property type="molecule type" value="Genomic_DNA"/>
</dbReference>
<comment type="caution">
    <text evidence="1">The sequence shown here is derived from an EMBL/GenBank/DDBJ whole genome shotgun (WGS) entry which is preliminary data.</text>
</comment>
<evidence type="ECO:0000313" key="4">
    <source>
        <dbReference type="Proteomes" id="UP000233762"/>
    </source>
</evidence>
<gene>
    <name evidence="1" type="ORF">CQR46_1608</name>
    <name evidence="2" type="ORF">CQR50_1042</name>
</gene>